<keyword evidence="7 18" id="KW-0812">Transmembrane</keyword>
<evidence type="ECO:0000256" key="14">
    <source>
        <dbReference type="ARBA" id="ARBA00023128"/>
    </source>
</evidence>
<dbReference type="EMBL" id="MT419374">
    <property type="protein sequence ID" value="QQV73592.1"/>
    <property type="molecule type" value="Genomic_DNA"/>
</dbReference>
<dbReference type="GO" id="GO:0006120">
    <property type="term" value="P:mitochondrial electron transport, NADH to ubiquinone"/>
    <property type="evidence" value="ECO:0007669"/>
    <property type="project" value="TreeGrafter"/>
</dbReference>
<feature type="transmembrane region" description="Helical" evidence="18">
    <location>
        <begin position="308"/>
        <end position="326"/>
    </location>
</feature>
<geneLocation type="mitochondrion" evidence="20"/>
<feature type="domain" description="NADH:quinone oxidoreductase/Mrp antiporter transmembrane" evidence="19">
    <location>
        <begin position="94"/>
        <end position="274"/>
    </location>
</feature>
<evidence type="ECO:0000259" key="19">
    <source>
        <dbReference type="Pfam" id="PF00361"/>
    </source>
</evidence>
<evidence type="ECO:0000256" key="12">
    <source>
        <dbReference type="ARBA" id="ARBA00023027"/>
    </source>
</evidence>
<proteinExistence type="inferred from homology"/>
<comment type="subcellular location">
    <subcellularLocation>
        <location evidence="1">Mitochondrion inner membrane</location>
        <topology evidence="1">Multi-pass membrane protein</topology>
    </subcellularLocation>
</comment>
<name>A0A7U0FWC7_9BIVA</name>
<evidence type="ECO:0000256" key="16">
    <source>
        <dbReference type="ARBA" id="ARBA00031028"/>
    </source>
</evidence>
<keyword evidence="12" id="KW-0520">NAD</keyword>
<gene>
    <name evidence="20" type="primary">nad2</name>
</gene>
<evidence type="ECO:0000256" key="9">
    <source>
        <dbReference type="ARBA" id="ARBA00022967"/>
    </source>
</evidence>
<evidence type="ECO:0000256" key="7">
    <source>
        <dbReference type="ARBA" id="ARBA00022692"/>
    </source>
</evidence>
<dbReference type="GO" id="GO:0005743">
    <property type="term" value="C:mitochondrial inner membrane"/>
    <property type="evidence" value="ECO:0007669"/>
    <property type="project" value="UniProtKB-SubCell"/>
</dbReference>
<evidence type="ECO:0000256" key="17">
    <source>
        <dbReference type="ARBA" id="ARBA00049551"/>
    </source>
</evidence>
<dbReference type="Pfam" id="PF00361">
    <property type="entry name" value="Proton_antipo_M"/>
    <property type="match status" value="2"/>
</dbReference>
<keyword evidence="5" id="KW-0813">Transport</keyword>
<evidence type="ECO:0000256" key="4">
    <source>
        <dbReference type="ARBA" id="ARBA00021008"/>
    </source>
</evidence>
<organism evidence="20">
    <name type="scientific">Amusium pleuronectes</name>
    <dbReference type="NCBI Taxonomy" id="158443"/>
    <lineage>
        <taxon>Eukaryota</taxon>
        <taxon>Metazoa</taxon>
        <taxon>Spiralia</taxon>
        <taxon>Lophotrochozoa</taxon>
        <taxon>Mollusca</taxon>
        <taxon>Bivalvia</taxon>
        <taxon>Autobranchia</taxon>
        <taxon>Pteriomorphia</taxon>
        <taxon>Pectinida</taxon>
        <taxon>Pectinoidea</taxon>
        <taxon>Pectinidae</taxon>
        <taxon>Amusium</taxon>
    </lineage>
</organism>
<reference evidence="20" key="1">
    <citation type="submission" date="2020-04" db="EMBL/GenBank/DDBJ databases">
        <authorList>
            <person name="Yao L."/>
            <person name="Yu H."/>
            <person name="Liu Y."/>
            <person name="Zhang Y."/>
            <person name="Wang S."/>
            <person name="Li Y."/>
        </authorList>
    </citation>
    <scope>NUCLEOTIDE SEQUENCE</scope>
</reference>
<evidence type="ECO:0000256" key="13">
    <source>
        <dbReference type="ARBA" id="ARBA00023075"/>
    </source>
</evidence>
<feature type="transmembrane region" description="Helical" evidence="18">
    <location>
        <begin position="233"/>
        <end position="251"/>
    </location>
</feature>
<keyword evidence="11 18" id="KW-1133">Transmembrane helix</keyword>
<dbReference type="PANTHER" id="PTHR46552">
    <property type="entry name" value="NADH-UBIQUINONE OXIDOREDUCTASE CHAIN 2"/>
    <property type="match status" value="1"/>
</dbReference>
<feature type="transmembrane region" description="Helical" evidence="18">
    <location>
        <begin position="12"/>
        <end position="29"/>
    </location>
</feature>
<keyword evidence="6" id="KW-0679">Respiratory chain</keyword>
<evidence type="ECO:0000256" key="1">
    <source>
        <dbReference type="ARBA" id="ARBA00004448"/>
    </source>
</evidence>
<feature type="transmembrane region" description="Helical" evidence="18">
    <location>
        <begin position="147"/>
        <end position="167"/>
    </location>
</feature>
<evidence type="ECO:0000256" key="10">
    <source>
        <dbReference type="ARBA" id="ARBA00022982"/>
    </source>
</evidence>
<dbReference type="AlphaFoldDB" id="A0A7U0FWC7"/>
<dbReference type="InterPro" id="IPR050175">
    <property type="entry name" value="Complex_I_Subunit_2"/>
</dbReference>
<sequence>MVGGLGLVSFRNLSFSCGLVVGSIIFSLVSPSWIGIWVGMEMNLFGAITLLVNNKKRAVDSSFKYFFAQSFGSSVMIMSLVVGMWSVGGPLTSGLIAGLMMKVGAAPFHFWVVEVLDHIRLDCMWFLLTVQKFVPLCAICQGFYESWILYICSGASVLVGSASGVGATRLSRFVGYSSVAHTGWSLAACLGGLGVLWYYLLAYWASLGGFLYLMSGDGYLCSVSGGSVRRSSFSGGICVFLLSLGGFPPFLGFFGKLAVLLVVVSSCPVLSLPLIIGSVVSWSYYLFVMSFCIIQGSKCSKRSRSDRIFVLVLLLSLPYFLCLHVFF</sequence>
<dbReference type="InterPro" id="IPR001750">
    <property type="entry name" value="ND/Mrp_TM"/>
</dbReference>
<keyword evidence="8" id="KW-0999">Mitochondrion inner membrane</keyword>
<evidence type="ECO:0000256" key="18">
    <source>
        <dbReference type="SAM" id="Phobius"/>
    </source>
</evidence>
<evidence type="ECO:0000256" key="15">
    <source>
        <dbReference type="ARBA" id="ARBA00023136"/>
    </source>
</evidence>
<evidence type="ECO:0000256" key="3">
    <source>
        <dbReference type="ARBA" id="ARBA00012944"/>
    </source>
</evidence>
<evidence type="ECO:0000256" key="11">
    <source>
        <dbReference type="ARBA" id="ARBA00022989"/>
    </source>
</evidence>
<keyword evidence="13" id="KW-0830">Ubiquinone</keyword>
<evidence type="ECO:0000256" key="2">
    <source>
        <dbReference type="ARBA" id="ARBA00007012"/>
    </source>
</evidence>
<evidence type="ECO:0000313" key="20">
    <source>
        <dbReference type="EMBL" id="QQV73592.1"/>
    </source>
</evidence>
<keyword evidence="14 20" id="KW-0496">Mitochondrion</keyword>
<protein>
    <recommendedName>
        <fullName evidence="4">NADH-ubiquinone oxidoreductase chain 2</fullName>
        <ecNumber evidence="3">7.1.1.2</ecNumber>
    </recommendedName>
    <alternativeName>
        <fullName evidence="16">NADH dehydrogenase subunit 2</fullName>
    </alternativeName>
</protein>
<dbReference type="EC" id="7.1.1.2" evidence="3"/>
<feature type="transmembrane region" description="Helical" evidence="18">
    <location>
        <begin position="35"/>
        <end position="53"/>
    </location>
</feature>
<feature type="transmembrane region" description="Helical" evidence="18">
    <location>
        <begin position="65"/>
        <end position="85"/>
    </location>
</feature>
<evidence type="ECO:0000256" key="6">
    <source>
        <dbReference type="ARBA" id="ARBA00022660"/>
    </source>
</evidence>
<feature type="domain" description="NADH:quinone oxidoreductase/Mrp antiporter transmembrane" evidence="19">
    <location>
        <begin position="30"/>
        <end position="89"/>
    </location>
</feature>
<feature type="transmembrane region" description="Helical" evidence="18">
    <location>
        <begin position="257"/>
        <end position="287"/>
    </location>
</feature>
<keyword evidence="10" id="KW-0249">Electron transport</keyword>
<dbReference type="PANTHER" id="PTHR46552:SF1">
    <property type="entry name" value="NADH-UBIQUINONE OXIDOREDUCTASE CHAIN 2"/>
    <property type="match status" value="1"/>
</dbReference>
<feature type="transmembrane region" description="Helical" evidence="18">
    <location>
        <begin position="179"/>
        <end position="197"/>
    </location>
</feature>
<comment type="catalytic activity">
    <reaction evidence="17">
        <text>a ubiquinone + NADH + 5 H(+)(in) = a ubiquinol + NAD(+) + 4 H(+)(out)</text>
        <dbReference type="Rhea" id="RHEA:29091"/>
        <dbReference type="Rhea" id="RHEA-COMP:9565"/>
        <dbReference type="Rhea" id="RHEA-COMP:9566"/>
        <dbReference type="ChEBI" id="CHEBI:15378"/>
        <dbReference type="ChEBI" id="CHEBI:16389"/>
        <dbReference type="ChEBI" id="CHEBI:17976"/>
        <dbReference type="ChEBI" id="CHEBI:57540"/>
        <dbReference type="ChEBI" id="CHEBI:57945"/>
        <dbReference type="EC" id="7.1.1.2"/>
    </reaction>
</comment>
<feature type="transmembrane region" description="Helical" evidence="18">
    <location>
        <begin position="91"/>
        <end position="112"/>
    </location>
</feature>
<comment type="similarity">
    <text evidence="2">Belongs to the complex I subunit 2 family.</text>
</comment>
<keyword evidence="15 18" id="KW-0472">Membrane</keyword>
<evidence type="ECO:0000256" key="8">
    <source>
        <dbReference type="ARBA" id="ARBA00022792"/>
    </source>
</evidence>
<dbReference type="GO" id="GO:0008137">
    <property type="term" value="F:NADH dehydrogenase (ubiquinone) activity"/>
    <property type="evidence" value="ECO:0007669"/>
    <property type="project" value="UniProtKB-EC"/>
</dbReference>
<keyword evidence="9" id="KW-1278">Translocase</keyword>
<accession>A0A7U0FWC7</accession>
<evidence type="ECO:0000256" key="5">
    <source>
        <dbReference type="ARBA" id="ARBA00022448"/>
    </source>
</evidence>